<gene>
    <name evidence="5" type="ORF">HGB41_01780</name>
</gene>
<keyword evidence="3 5" id="KW-0067">ATP-binding</keyword>
<evidence type="ECO:0000256" key="3">
    <source>
        <dbReference type="ARBA" id="ARBA00022840"/>
    </source>
</evidence>
<comment type="caution">
    <text evidence="5">The sequence shown here is derived from an EMBL/GenBank/DDBJ whole genome shotgun (WGS) entry which is preliminary data.</text>
</comment>
<evidence type="ECO:0000313" key="6">
    <source>
        <dbReference type="Proteomes" id="UP000533905"/>
    </source>
</evidence>
<accession>A0A7Y2JWK4</accession>
<feature type="domain" description="ABC transporter" evidence="4">
    <location>
        <begin position="3"/>
        <end position="107"/>
    </location>
</feature>
<dbReference type="AlphaFoldDB" id="A0A7Y2JWK4"/>
<dbReference type="Gene3D" id="3.40.50.300">
    <property type="entry name" value="P-loop containing nucleotide triphosphate hydrolases"/>
    <property type="match status" value="1"/>
</dbReference>
<proteinExistence type="predicted"/>
<dbReference type="GO" id="GO:0005524">
    <property type="term" value="F:ATP binding"/>
    <property type="evidence" value="ECO:0007669"/>
    <property type="project" value="UniProtKB-KW"/>
</dbReference>
<dbReference type="SUPFAM" id="SSF52540">
    <property type="entry name" value="P-loop containing nucleoside triphosphate hydrolases"/>
    <property type="match status" value="1"/>
</dbReference>
<dbReference type="GO" id="GO:0016887">
    <property type="term" value="F:ATP hydrolysis activity"/>
    <property type="evidence" value="ECO:0007669"/>
    <property type="project" value="InterPro"/>
</dbReference>
<evidence type="ECO:0000313" key="5">
    <source>
        <dbReference type="EMBL" id="NNG21738.1"/>
    </source>
</evidence>
<dbReference type="Pfam" id="PF00005">
    <property type="entry name" value="ABC_tran"/>
    <property type="match status" value="1"/>
</dbReference>
<dbReference type="InterPro" id="IPR027417">
    <property type="entry name" value="P-loop_NTPase"/>
</dbReference>
<evidence type="ECO:0000256" key="2">
    <source>
        <dbReference type="ARBA" id="ARBA00022741"/>
    </source>
</evidence>
<dbReference type="InterPro" id="IPR051782">
    <property type="entry name" value="ABC_Transporter_VariousFunc"/>
</dbReference>
<dbReference type="PANTHER" id="PTHR42939">
    <property type="entry name" value="ABC TRANSPORTER ATP-BINDING PROTEIN ALBC-RELATED"/>
    <property type="match status" value="1"/>
</dbReference>
<reference evidence="5 6" key="1">
    <citation type="submission" date="2020-04" db="EMBL/GenBank/DDBJ databases">
        <title>Massilia sp. nov., a cold adapted bacteria isolated from Arctic soil.</title>
        <authorList>
            <person name="Son J."/>
            <person name="Ka J.-O."/>
        </authorList>
    </citation>
    <scope>NUCLEOTIDE SEQUENCE [LARGE SCALE GENOMIC DNA]</scope>
    <source>
        <strain evidence="5 6">ML15P13</strain>
    </source>
</reference>
<keyword evidence="1" id="KW-0813">Transport</keyword>
<dbReference type="RefSeq" id="WP_171080487.1">
    <property type="nucleotide sequence ID" value="NZ_JABAIV010000001.1"/>
</dbReference>
<dbReference type="InterPro" id="IPR003439">
    <property type="entry name" value="ABC_transporter-like_ATP-bd"/>
</dbReference>
<keyword evidence="6" id="KW-1185">Reference proteome</keyword>
<keyword evidence="2" id="KW-0547">Nucleotide-binding</keyword>
<evidence type="ECO:0000259" key="4">
    <source>
        <dbReference type="Pfam" id="PF00005"/>
    </source>
</evidence>
<evidence type="ECO:0000256" key="1">
    <source>
        <dbReference type="ARBA" id="ARBA00022448"/>
    </source>
</evidence>
<dbReference type="EMBL" id="JABAIV010000001">
    <property type="protein sequence ID" value="NNG21738.1"/>
    <property type="molecule type" value="Genomic_DNA"/>
</dbReference>
<protein>
    <submittedName>
        <fullName evidence="5">ATP-binding cassette domain-containing protein</fullName>
    </submittedName>
</protein>
<dbReference type="PANTHER" id="PTHR42939:SF1">
    <property type="entry name" value="ABC TRANSPORTER ATP-BINDING PROTEIN ALBC-RELATED"/>
    <property type="match status" value="1"/>
</dbReference>
<organism evidence="5 6">
    <name type="scientific">Telluria aromaticivorans</name>
    <dbReference type="NCBI Taxonomy" id="2725995"/>
    <lineage>
        <taxon>Bacteria</taxon>
        <taxon>Pseudomonadati</taxon>
        <taxon>Pseudomonadota</taxon>
        <taxon>Betaproteobacteria</taxon>
        <taxon>Burkholderiales</taxon>
        <taxon>Oxalobacteraceae</taxon>
        <taxon>Telluria group</taxon>
        <taxon>Telluria</taxon>
    </lineage>
</organism>
<name>A0A7Y2JWK4_9BURK</name>
<sequence>MAQAGRIVVNGHDLAKEPQRARRQLAWVPDESVAYDFMTGHEFLRMVLALRGQAGAPALKDLLEGFGLQPHAGKRFEAMSLGTRKKFMLASGLASDAPVVLMDEPTNGIDAQAKAYLLDFFKRDRERRLFFFSTHDLEAVAGSGAQVFALPDPNGQQQRAA</sequence>
<dbReference type="Proteomes" id="UP000533905">
    <property type="component" value="Unassembled WGS sequence"/>
</dbReference>